<accession>A0ABD1A2I7</accession>
<dbReference type="InterPro" id="IPR025525">
    <property type="entry name" value="hAT-like_transposase_RNase-H"/>
</dbReference>
<sequence>MGDALGKIRDSIKFVQASESRGKLFASCVDSVGINLRAGLTLDVSTRWNSTFKMLDRAIKYRFAFDSYQGIDPIYKFLPTTAEWDLGIQICELLQPFDEITNLISGSTYPTSNLYFMQVYKIEYWLRAHEDNGDHVIFEMVEAMKAKFDKYWHDYSEILAMAAVCDPRFKLSLLEFCFTNLDPSTSQQKVDNVKDKLNLLFKAYSKPTTQSSQFVENLQEAVAGVGDSQSHGKAGINYNDFNNFRKKNVTASGKSALDLYLDEPPIDVEMFASLNVLDYWKDNSHRFGELSRMACDLLSIPITTVASESSFSIGSRVLNKYRSCLLPRNVQALICARNWLRGFEPYDESESGEVHGEDDNLPSIESSTS</sequence>
<dbReference type="InterPro" id="IPR012337">
    <property type="entry name" value="RNaseH-like_sf"/>
</dbReference>
<dbReference type="Pfam" id="PF05699">
    <property type="entry name" value="Dimer_Tnp_hAT"/>
    <property type="match status" value="1"/>
</dbReference>
<comment type="caution">
    <text evidence="4">The sequence shown here is derived from an EMBL/GenBank/DDBJ whole genome shotgun (WGS) entry which is preliminary data.</text>
</comment>
<dbReference type="PANTHER" id="PTHR23272:SF166">
    <property type="entry name" value="ZINC FINGER BED DOMAIN-CONTAINING PROTEIN RICESLEEPER 2-LIKE ISOFORM X1"/>
    <property type="match status" value="1"/>
</dbReference>
<dbReference type="Proteomes" id="UP001558713">
    <property type="component" value="Unassembled WGS sequence"/>
</dbReference>
<feature type="domain" description="HAT C-terminal dimerisation" evidence="2">
    <location>
        <begin position="257"/>
        <end position="340"/>
    </location>
</feature>
<organism evidence="4 5">
    <name type="scientific">Cardamine amara subsp. amara</name>
    <dbReference type="NCBI Taxonomy" id="228776"/>
    <lineage>
        <taxon>Eukaryota</taxon>
        <taxon>Viridiplantae</taxon>
        <taxon>Streptophyta</taxon>
        <taxon>Embryophyta</taxon>
        <taxon>Tracheophyta</taxon>
        <taxon>Spermatophyta</taxon>
        <taxon>Magnoliopsida</taxon>
        <taxon>eudicotyledons</taxon>
        <taxon>Gunneridae</taxon>
        <taxon>Pentapetalae</taxon>
        <taxon>rosids</taxon>
        <taxon>malvids</taxon>
        <taxon>Brassicales</taxon>
        <taxon>Brassicaceae</taxon>
        <taxon>Cardamineae</taxon>
        <taxon>Cardamine</taxon>
    </lineage>
</organism>
<dbReference type="AlphaFoldDB" id="A0ABD1A2I7"/>
<dbReference type="Pfam" id="PF14372">
    <property type="entry name" value="hAT-like_RNase-H"/>
    <property type="match status" value="1"/>
</dbReference>
<gene>
    <name evidence="4" type="ORF">V5N11_022574</name>
</gene>
<proteinExistence type="predicted"/>
<dbReference type="SUPFAM" id="SSF53098">
    <property type="entry name" value="Ribonuclease H-like"/>
    <property type="match status" value="1"/>
</dbReference>
<name>A0ABD1A2I7_CARAN</name>
<evidence type="ECO:0000313" key="4">
    <source>
        <dbReference type="EMBL" id="KAL1201052.1"/>
    </source>
</evidence>
<dbReference type="InterPro" id="IPR008906">
    <property type="entry name" value="HATC_C_dom"/>
</dbReference>
<dbReference type="EMBL" id="JBANAX010000599">
    <property type="protein sequence ID" value="KAL1201052.1"/>
    <property type="molecule type" value="Genomic_DNA"/>
</dbReference>
<protein>
    <submittedName>
        <fullName evidence="4">Zinc finger BED domain-containing protein RICESLEEPER 2</fullName>
    </submittedName>
</protein>
<feature type="region of interest" description="Disordered" evidence="1">
    <location>
        <begin position="348"/>
        <end position="369"/>
    </location>
</feature>
<feature type="domain" description="hAT-like transposase RNase-H fold" evidence="3">
    <location>
        <begin position="105"/>
        <end position="204"/>
    </location>
</feature>
<evidence type="ECO:0000259" key="2">
    <source>
        <dbReference type="Pfam" id="PF05699"/>
    </source>
</evidence>
<keyword evidence="5" id="KW-1185">Reference proteome</keyword>
<evidence type="ECO:0000313" key="5">
    <source>
        <dbReference type="Proteomes" id="UP001558713"/>
    </source>
</evidence>
<evidence type="ECO:0000256" key="1">
    <source>
        <dbReference type="SAM" id="MobiDB-lite"/>
    </source>
</evidence>
<dbReference type="PANTHER" id="PTHR23272">
    <property type="entry name" value="BED FINGER-RELATED"/>
    <property type="match status" value="1"/>
</dbReference>
<reference evidence="4 5" key="1">
    <citation type="submission" date="2024-04" db="EMBL/GenBank/DDBJ databases">
        <title>Genome assembly C_amara_ONT_v2.</title>
        <authorList>
            <person name="Yant L."/>
            <person name="Moore C."/>
            <person name="Slenker M."/>
        </authorList>
    </citation>
    <scope>NUCLEOTIDE SEQUENCE [LARGE SCALE GENOMIC DNA]</scope>
    <source>
        <tissue evidence="4">Leaf</tissue>
    </source>
</reference>
<evidence type="ECO:0000259" key="3">
    <source>
        <dbReference type="Pfam" id="PF14372"/>
    </source>
</evidence>